<feature type="region of interest" description="Disordered" evidence="1">
    <location>
        <begin position="1"/>
        <end position="64"/>
    </location>
</feature>
<evidence type="ECO:0000313" key="2">
    <source>
        <dbReference type="EMBL" id="MBU2691900.1"/>
    </source>
</evidence>
<evidence type="ECO:0000313" key="3">
    <source>
        <dbReference type="Proteomes" id="UP000777784"/>
    </source>
</evidence>
<dbReference type="AlphaFoldDB" id="A0A948W766"/>
<protein>
    <submittedName>
        <fullName evidence="2">Uncharacterized protein</fullName>
    </submittedName>
</protein>
<evidence type="ECO:0000256" key="1">
    <source>
        <dbReference type="SAM" id="MobiDB-lite"/>
    </source>
</evidence>
<proteinExistence type="predicted"/>
<accession>A0A948W766</accession>
<feature type="compositionally biased region" description="Basic and acidic residues" evidence="1">
    <location>
        <begin position="32"/>
        <end position="42"/>
    </location>
</feature>
<reference evidence="2" key="1">
    <citation type="submission" date="2021-05" db="EMBL/GenBank/DDBJ databases">
        <title>Energy efficiency and biological interactions define the core microbiome of deep oligotrophic groundwater.</title>
        <authorList>
            <person name="Mehrshad M."/>
            <person name="Lopez-Fernandez M."/>
            <person name="Bell E."/>
            <person name="Bernier-Latmani R."/>
            <person name="Bertilsson S."/>
            <person name="Dopson M."/>
        </authorList>
    </citation>
    <scope>NUCLEOTIDE SEQUENCE</scope>
    <source>
        <strain evidence="2">Modern_marine.mb.64</strain>
    </source>
</reference>
<sequence length="121" mass="12626">MLVGKSRSGEGSPSTLQGGGVGETKTASRYGKLADLRVKGDQPDLSSRPPGGAARPMQLADSLSRHASFLPSDLKSLPAQEESIPSLREMSILLAVLRVVAPSLVGLPRPPEEKLSPTGDL</sequence>
<comment type="caution">
    <text evidence="2">The sequence shown here is derived from an EMBL/GenBank/DDBJ whole genome shotgun (WGS) entry which is preliminary data.</text>
</comment>
<name>A0A948W766_UNCEI</name>
<gene>
    <name evidence="2" type="ORF">KJ970_13350</name>
</gene>
<dbReference type="Proteomes" id="UP000777784">
    <property type="component" value="Unassembled WGS sequence"/>
</dbReference>
<organism evidence="2 3">
    <name type="scientific">Eiseniibacteriota bacterium</name>
    <dbReference type="NCBI Taxonomy" id="2212470"/>
    <lineage>
        <taxon>Bacteria</taxon>
        <taxon>Candidatus Eiseniibacteriota</taxon>
    </lineage>
</organism>
<dbReference type="EMBL" id="JAHJDP010000077">
    <property type="protein sequence ID" value="MBU2691900.1"/>
    <property type="molecule type" value="Genomic_DNA"/>
</dbReference>